<dbReference type="Pfam" id="PF02709">
    <property type="entry name" value="Glyco_transf_7C"/>
    <property type="match status" value="1"/>
</dbReference>
<dbReference type="Gene3D" id="3.40.50.11350">
    <property type="match status" value="1"/>
</dbReference>
<dbReference type="Gene3D" id="3.40.50.11340">
    <property type="match status" value="1"/>
</dbReference>
<feature type="domain" description="Glycosyltransferase 2-like" evidence="2">
    <location>
        <begin position="99"/>
        <end position="197"/>
    </location>
</feature>
<sequence length="808" mass="91277">MSTGILKQGPVESFWSKLEYARQLAKGGKKADAGVLLQDIVSGLSADSPEMAVKRLVMLKRFSEAYGISCELDYAPSDCLDHSPDFLDDLVRPGLPGISLVTCCKNRNENLLKALPSWLARAEISEIVVVDWSSDHAVKESVDAAGFDDPRIRVVRIDGESRWILSYAFNVGFRVARFEKVLKVDADIVISDDFFQKNKLKMGRFIAGDWRVANEGQAYINGFFYAFKKDLIAVKGFNEYITTYGWDDDDIYSRLEGIGLTRECVDPETIYHLPHDDVQRLGVSPAAQRCAWEELLDDPKFKIRANRFTANVMPLWTQNKRWLPFRIESYRRDFIKAHRGSDPIHYVPDHIRSDAEIYAARELLSWRLGPRVFDLSKGGLRVLLESKKLDGLNKLDVELALSGVPREFRFSAQYLFIEFTEDCLDLDAEIFQSALRQVRAYVKASRLPVIGLATTKMASKLSAHVDHVLHPWVKSLINDIETLDLEAESAASRVVSGGNLIVKLTAEIAQRLSNVDQHVLNRNGPELLIAKPKMYIDAQHGLGNRLRAIASAAAIAKNTDRELVVIWQPDHHCDCRIHDITEYSGPVIEESFVTQAPRMGIAVHNYMEIEPGAEKDEPIDLDYDGSIYVRSAYVLNCSETSWGAENEFLRSLIPTPEVQGLIDSVKQPNEIGVHVRMEAGEGLDHNSYDSPMNWTKEGHSQLHYWRGMSHYERFMKHISGIGGAPSIFLAADRPEIYSEFKSAYGGRVAFLRRDVFDRSRRQIQFAMADAILLSRCNRLLGSTWSSFSELALRLSPNFKSIEMSGKDF</sequence>
<reference evidence="4 5" key="1">
    <citation type="submission" date="2023-08" db="EMBL/GenBank/DDBJ databases">
        <title>Whole-genome sequencing of halo(alkali)philic microorganisms from hypersaline lakes.</title>
        <authorList>
            <person name="Sorokin D.Y."/>
            <person name="Abbas B."/>
            <person name="Merkel A.Y."/>
        </authorList>
    </citation>
    <scope>NUCLEOTIDE SEQUENCE [LARGE SCALE GENOMIC DNA]</scope>
    <source>
        <strain evidence="4 5">AB-CW4</strain>
    </source>
</reference>
<feature type="domain" description="Galactosyltransferase C-terminal" evidence="3">
    <location>
        <begin position="209"/>
        <end position="276"/>
    </location>
</feature>
<dbReference type="Pfam" id="PF00535">
    <property type="entry name" value="Glycos_transf_2"/>
    <property type="match status" value="1"/>
</dbReference>
<protein>
    <submittedName>
        <fullName evidence="4">Glycosyltransferase</fullName>
        <ecNumber evidence="4">2.4.-.-</ecNumber>
    </submittedName>
</protein>
<gene>
    <name evidence="4" type="ORF">RBH19_09695</name>
</gene>
<evidence type="ECO:0000313" key="4">
    <source>
        <dbReference type="EMBL" id="MDQ2070149.1"/>
    </source>
</evidence>
<dbReference type="PANTHER" id="PTHR40743">
    <property type="entry name" value="NUCLEOTIDE-DIPHOSPHO-SUGAR TRANSFERASE CONTAINING PROTEIN"/>
    <property type="match status" value="1"/>
</dbReference>
<keyword evidence="1 4" id="KW-0808">Transferase</keyword>
<dbReference type="PANTHER" id="PTHR40743:SF1">
    <property type="entry name" value="POSSIBLE GLYCOSYLTRANSFERASE"/>
    <property type="match status" value="1"/>
</dbReference>
<comment type="caution">
    <text evidence="4">The sequence shown here is derived from an EMBL/GenBank/DDBJ whole genome shotgun (WGS) entry which is preliminary data.</text>
</comment>
<keyword evidence="4" id="KW-0328">Glycosyltransferase</keyword>
<dbReference type="CDD" id="cd00761">
    <property type="entry name" value="Glyco_tranf_GTA_type"/>
    <property type="match status" value="1"/>
</dbReference>
<dbReference type="Gene3D" id="3.90.550.10">
    <property type="entry name" value="Spore Coat Polysaccharide Biosynthesis Protein SpsA, Chain A"/>
    <property type="match status" value="1"/>
</dbReference>
<dbReference type="Proteomes" id="UP001239019">
    <property type="component" value="Unassembled WGS sequence"/>
</dbReference>
<evidence type="ECO:0000256" key="1">
    <source>
        <dbReference type="ARBA" id="ARBA00022679"/>
    </source>
</evidence>
<dbReference type="InterPro" id="IPR001173">
    <property type="entry name" value="Glyco_trans_2-like"/>
</dbReference>
<dbReference type="InterPro" id="IPR029044">
    <property type="entry name" value="Nucleotide-diphossugar_trans"/>
</dbReference>
<dbReference type="SUPFAM" id="SSF53448">
    <property type="entry name" value="Nucleotide-diphospho-sugar transferases"/>
    <property type="match status" value="1"/>
</dbReference>
<evidence type="ECO:0000259" key="2">
    <source>
        <dbReference type="Pfam" id="PF00535"/>
    </source>
</evidence>
<dbReference type="GO" id="GO:0016757">
    <property type="term" value="F:glycosyltransferase activity"/>
    <property type="evidence" value="ECO:0007669"/>
    <property type="project" value="UniProtKB-KW"/>
</dbReference>
<accession>A0ABU0W7Z4</accession>
<dbReference type="RefSeq" id="WP_306728647.1">
    <property type="nucleotide sequence ID" value="NZ_JAVDDT010000006.1"/>
</dbReference>
<organism evidence="4 5">
    <name type="scientific">Natronospira bacteriovora</name>
    <dbReference type="NCBI Taxonomy" id="3069753"/>
    <lineage>
        <taxon>Bacteria</taxon>
        <taxon>Pseudomonadati</taxon>
        <taxon>Pseudomonadota</taxon>
        <taxon>Gammaproteobacteria</taxon>
        <taxon>Natronospirales</taxon>
        <taxon>Natronospiraceae</taxon>
        <taxon>Natronospira</taxon>
    </lineage>
</organism>
<dbReference type="EC" id="2.4.-.-" evidence="4"/>
<keyword evidence="5" id="KW-1185">Reference proteome</keyword>
<dbReference type="InterPro" id="IPR027791">
    <property type="entry name" value="Galactosyl_T_C"/>
</dbReference>
<evidence type="ECO:0000259" key="3">
    <source>
        <dbReference type="Pfam" id="PF02709"/>
    </source>
</evidence>
<name>A0ABU0W7Z4_9GAMM</name>
<evidence type="ECO:0000313" key="5">
    <source>
        <dbReference type="Proteomes" id="UP001239019"/>
    </source>
</evidence>
<proteinExistence type="predicted"/>
<dbReference type="EMBL" id="JAVDDT010000006">
    <property type="protein sequence ID" value="MDQ2070149.1"/>
    <property type="molecule type" value="Genomic_DNA"/>
</dbReference>